<keyword evidence="2" id="KW-0812">Transmembrane</keyword>
<evidence type="ECO:0000259" key="3">
    <source>
        <dbReference type="Pfam" id="PF12773"/>
    </source>
</evidence>
<feature type="compositionally biased region" description="Low complexity" evidence="1">
    <location>
        <begin position="148"/>
        <end position="194"/>
    </location>
</feature>
<dbReference type="AlphaFoldDB" id="A0A1G6P8U2"/>
<evidence type="ECO:0000256" key="1">
    <source>
        <dbReference type="SAM" id="MobiDB-lite"/>
    </source>
</evidence>
<reference evidence="5" key="1">
    <citation type="submission" date="2016-10" db="EMBL/GenBank/DDBJ databases">
        <authorList>
            <person name="Varghese N."/>
            <person name="Submissions S."/>
        </authorList>
    </citation>
    <scope>NUCLEOTIDE SEQUENCE [LARGE SCALE GENOMIC DNA]</scope>
    <source>
        <strain evidence="5">DSM 11005</strain>
    </source>
</reference>
<sequence>MHCPECGQEILAGSEFCGNCGAPVTRQQAGPVCANCGSPNQPGAEFCAECGARLGGEVMPMQSFCPECGAAVKEGAAFCKECGADLNATTAPAPFVCPECGEPLPPDAAFCGNCGRVLQQGGEYAPAPETKAAEYQPSYPPERQDYSPQQDWVQTQPQPQTQNWEYSQQQEQYPSQTQPHPTIQQQGCTQQQPQKSNRNKMLMAAAAAVVLLVIGITGFWKPGYLLDLFRPTAKLENGVLALKDITLDFKQTNLGNGAATMTTVKDKEEEIHNGLIGDLYVMKIDKSCQGKVTVAIPVPKEYKPGNNDGQHIKLGIGREYPMVNGKTTRRYSYFDAEVKDGKAVAVIDPAAVAQSTIRNKATEESAETAPDLGEYTEYVGYYLKYEFMPQYGEGYKYSKGHFRLWYNYYTLTARNHYMGGDDAQKLLRDLEEAYNYYKKNGYADYVDAFTPIDVYIEDIKDEGGWLSSTGEIQLKEKSLFGDNRNMPYDDEARRPNVRKTIYHEFFHAVQQGIINGAASYFTKTLWFDEATATHFERVVYPDAVPENGQSFSRFMWGGVIPENNTAEDGYGRVLLIDYISSKMGGDAWIKDCYENWTADCRQLKSYMRKIAMTEGIFAADFYREVMTKIGHIRLPLYYKACLHPDVVTGENRYLGAIKIQLDDKTKEKIEKEEEGASPVVFTSPSFELGPYGGCIIALAVPQKQNSRKQIENIADDLPEKCQLKLEAEGSCRVQVIRYKTVNYKNAVSSYNNIIKDFKKQTEDNYVFLVLVTSTQNNKQNIVLKATLEKEDLKEGIYHGKATMTQGKKTATRNNVLGFRLSKLNDGRWSLCSCDKNGNYPGEVSKIPLTYDAKQQLWKGHRKLKENVSKNPNQPKIETATLDCTMKVNLEGKEPVLIIKFKSEGTSWKWGYPTKEKYDIKFEGKWVSELKGKNLYTGKEDKVIILE</sequence>
<feature type="transmembrane region" description="Helical" evidence="2">
    <location>
        <begin position="201"/>
        <end position="220"/>
    </location>
</feature>
<dbReference type="EMBL" id="FMYW01000021">
    <property type="protein sequence ID" value="SDC75916.1"/>
    <property type="molecule type" value="Genomic_DNA"/>
</dbReference>
<dbReference type="OrthoDB" id="9764015at2"/>
<feature type="domain" description="DZANK-type" evidence="3">
    <location>
        <begin position="3"/>
        <end position="51"/>
    </location>
</feature>
<feature type="region of interest" description="Disordered" evidence="1">
    <location>
        <begin position="127"/>
        <end position="194"/>
    </location>
</feature>
<protein>
    <submittedName>
        <fullName evidence="4">Double zinc ribbon</fullName>
    </submittedName>
</protein>
<dbReference type="Proteomes" id="UP000198943">
    <property type="component" value="Unassembled WGS sequence"/>
</dbReference>
<keyword evidence="5" id="KW-1185">Reference proteome</keyword>
<name>A0A1G6P8U2_9FIRM</name>
<accession>A0A1G6P8U2</accession>
<evidence type="ECO:0000313" key="4">
    <source>
        <dbReference type="EMBL" id="SDC75916.1"/>
    </source>
</evidence>
<evidence type="ECO:0000313" key="5">
    <source>
        <dbReference type="Proteomes" id="UP000198943"/>
    </source>
</evidence>
<evidence type="ECO:0000256" key="2">
    <source>
        <dbReference type="SAM" id="Phobius"/>
    </source>
</evidence>
<feature type="domain" description="DZANK-type" evidence="3">
    <location>
        <begin position="65"/>
        <end position="115"/>
    </location>
</feature>
<proteinExistence type="predicted"/>
<keyword evidence="2" id="KW-1133">Transmembrane helix</keyword>
<dbReference type="InterPro" id="IPR025874">
    <property type="entry name" value="DZR"/>
</dbReference>
<dbReference type="Pfam" id="PF12773">
    <property type="entry name" value="DZR"/>
    <property type="match status" value="2"/>
</dbReference>
<organism evidence="4 5">
    <name type="scientific">Succiniclasticum ruminis</name>
    <dbReference type="NCBI Taxonomy" id="40841"/>
    <lineage>
        <taxon>Bacteria</taxon>
        <taxon>Bacillati</taxon>
        <taxon>Bacillota</taxon>
        <taxon>Negativicutes</taxon>
        <taxon>Acidaminococcales</taxon>
        <taxon>Acidaminococcaceae</taxon>
        <taxon>Succiniclasticum</taxon>
    </lineage>
</organism>
<gene>
    <name evidence="4" type="ORF">SAMN04487864_1215</name>
</gene>
<keyword evidence="2" id="KW-0472">Membrane</keyword>